<dbReference type="CDD" id="cd05382">
    <property type="entry name" value="CAP_GAPR1-like"/>
    <property type="match status" value="1"/>
</dbReference>
<dbReference type="InterPro" id="IPR018244">
    <property type="entry name" value="Allrgn_V5/Tpx1_CS"/>
</dbReference>
<dbReference type="GeneID" id="109482666"/>
<dbReference type="InterPro" id="IPR001283">
    <property type="entry name" value="CRISP-related"/>
</dbReference>
<gene>
    <name evidence="4 5 6" type="primary">LOC109482666</name>
</gene>
<dbReference type="Pfam" id="PF00188">
    <property type="entry name" value="CAP"/>
    <property type="match status" value="1"/>
</dbReference>
<dbReference type="OrthoDB" id="337038at2759"/>
<dbReference type="RefSeq" id="XP_019641048.1">
    <property type="nucleotide sequence ID" value="XM_019785489.1"/>
</dbReference>
<evidence type="ECO:0000313" key="5">
    <source>
        <dbReference type="RefSeq" id="XP_019641048.1"/>
    </source>
</evidence>
<dbReference type="Proteomes" id="UP000515135">
    <property type="component" value="Unplaced"/>
</dbReference>
<dbReference type="GO" id="GO:0005576">
    <property type="term" value="C:extracellular region"/>
    <property type="evidence" value="ECO:0007669"/>
    <property type="project" value="InterPro"/>
</dbReference>
<feature type="region of interest" description="Disordered" evidence="1">
    <location>
        <begin position="61"/>
        <end position="86"/>
    </location>
</feature>
<proteinExistence type="predicted"/>
<evidence type="ECO:0000313" key="4">
    <source>
        <dbReference type="RefSeq" id="XP_019641047.1"/>
    </source>
</evidence>
<name>A0A6P5ACL9_BRABE</name>
<dbReference type="InterPro" id="IPR034113">
    <property type="entry name" value="SCP_GAPR1-like"/>
</dbReference>
<organism evidence="3 4">
    <name type="scientific">Branchiostoma belcheri</name>
    <name type="common">Amphioxus</name>
    <dbReference type="NCBI Taxonomy" id="7741"/>
    <lineage>
        <taxon>Eukaryota</taxon>
        <taxon>Metazoa</taxon>
        <taxon>Chordata</taxon>
        <taxon>Cephalochordata</taxon>
        <taxon>Leptocardii</taxon>
        <taxon>Amphioxiformes</taxon>
        <taxon>Branchiostomatidae</taxon>
        <taxon>Branchiostoma</taxon>
    </lineage>
</organism>
<dbReference type="SUPFAM" id="SSF55797">
    <property type="entry name" value="PR-1-like"/>
    <property type="match status" value="1"/>
</dbReference>
<reference evidence="4 5" key="1">
    <citation type="submission" date="2025-04" db="UniProtKB">
        <authorList>
            <consortium name="RefSeq"/>
        </authorList>
    </citation>
    <scope>IDENTIFICATION</scope>
    <source>
        <tissue evidence="4 5">Gonad</tissue>
    </source>
</reference>
<evidence type="ECO:0000313" key="3">
    <source>
        <dbReference type="Proteomes" id="UP000515135"/>
    </source>
</evidence>
<dbReference type="PROSITE" id="PS01009">
    <property type="entry name" value="CRISP_1"/>
    <property type="match status" value="1"/>
</dbReference>
<protein>
    <submittedName>
        <fullName evidence="4 5">Golgi-associated plant pathogenesis-related protein 1-like</fullName>
    </submittedName>
</protein>
<keyword evidence="3" id="KW-1185">Reference proteome</keyword>
<dbReference type="RefSeq" id="XP_019641047.1">
    <property type="nucleotide sequence ID" value="XM_019785488.1"/>
</dbReference>
<dbReference type="Gene3D" id="3.40.33.10">
    <property type="entry name" value="CAP"/>
    <property type="match status" value="1"/>
</dbReference>
<sequence>MGCLSSKEKSVPWKTDFAKECLQKHNEFRSRHGAPPMVLNKEACEHAQKWADHLVKTGKFEHSQDRSGDLGENIANQWSSDPNAEHSAESFVQQWYDEVSKYDFSGNNFQPGAGHFSQVVWKASTELGVGMAADGKGAVTVVANYMPAGNVQGQFRDNVQAANQI</sequence>
<accession>A0A6P5ACL9</accession>
<dbReference type="FunFam" id="3.40.33.10:FF:000002">
    <property type="entry name" value="Golgi-associated plant pathogenesis-related protein 1"/>
    <property type="match status" value="1"/>
</dbReference>
<feature type="domain" description="SCP" evidence="2">
    <location>
        <begin position="16"/>
        <end position="153"/>
    </location>
</feature>
<dbReference type="RefSeq" id="XP_019641050.1">
    <property type="nucleotide sequence ID" value="XM_019785491.1"/>
</dbReference>
<dbReference type="SMART" id="SM00198">
    <property type="entry name" value="SCP"/>
    <property type="match status" value="1"/>
</dbReference>
<dbReference type="KEGG" id="bbel:109482666"/>
<dbReference type="PRINTS" id="PR00837">
    <property type="entry name" value="V5TPXLIKE"/>
</dbReference>
<dbReference type="PANTHER" id="PTHR10334">
    <property type="entry name" value="CYSTEINE-RICH SECRETORY PROTEIN-RELATED"/>
    <property type="match status" value="1"/>
</dbReference>
<evidence type="ECO:0000256" key="1">
    <source>
        <dbReference type="SAM" id="MobiDB-lite"/>
    </source>
</evidence>
<evidence type="ECO:0000259" key="2">
    <source>
        <dbReference type="SMART" id="SM00198"/>
    </source>
</evidence>
<dbReference type="InterPro" id="IPR035940">
    <property type="entry name" value="CAP_sf"/>
</dbReference>
<evidence type="ECO:0000313" key="6">
    <source>
        <dbReference type="RefSeq" id="XP_019641050.1"/>
    </source>
</evidence>
<dbReference type="InterPro" id="IPR014044">
    <property type="entry name" value="CAP_dom"/>
</dbReference>
<dbReference type="AlphaFoldDB" id="A0A6P5ACL9"/>